<reference evidence="3" key="1">
    <citation type="journal article" date="2019" name="Int. J. Syst. Evol. Microbiol.">
        <title>The Global Catalogue of Microorganisms (GCM) 10K type strain sequencing project: providing services to taxonomists for standard genome sequencing and annotation.</title>
        <authorList>
            <consortium name="The Broad Institute Genomics Platform"/>
            <consortium name="The Broad Institute Genome Sequencing Center for Infectious Disease"/>
            <person name="Wu L."/>
            <person name="Ma J."/>
        </authorList>
    </citation>
    <scope>NUCLEOTIDE SEQUENCE [LARGE SCALE GENOMIC DNA]</scope>
    <source>
        <strain evidence="3">JCM 17021</strain>
    </source>
</reference>
<dbReference type="SUPFAM" id="SSF52540">
    <property type="entry name" value="P-loop containing nucleoside triphosphate hydrolases"/>
    <property type="match status" value="1"/>
</dbReference>
<dbReference type="RefSeq" id="WP_345065336.1">
    <property type="nucleotide sequence ID" value="NZ_BAABCN010000004.1"/>
</dbReference>
<protein>
    <recommendedName>
        <fullName evidence="1">HTH luxR-type domain-containing protein</fullName>
    </recommendedName>
</protein>
<dbReference type="PROSITE" id="PS50043">
    <property type="entry name" value="HTH_LUXR_2"/>
    <property type="match status" value="1"/>
</dbReference>
<proteinExistence type="predicted"/>
<dbReference type="SUPFAM" id="SSF46894">
    <property type="entry name" value="C-terminal effector domain of the bipartite response regulators"/>
    <property type="match status" value="1"/>
</dbReference>
<dbReference type="Gene3D" id="1.10.10.10">
    <property type="entry name" value="Winged helix-like DNA-binding domain superfamily/Winged helix DNA-binding domain"/>
    <property type="match status" value="1"/>
</dbReference>
<organism evidence="2 3">
    <name type="scientific">Leifsonia kafniensis</name>
    <dbReference type="NCBI Taxonomy" id="475957"/>
    <lineage>
        <taxon>Bacteria</taxon>
        <taxon>Bacillati</taxon>
        <taxon>Actinomycetota</taxon>
        <taxon>Actinomycetes</taxon>
        <taxon>Micrococcales</taxon>
        <taxon>Microbacteriaceae</taxon>
        <taxon>Leifsonia</taxon>
    </lineage>
</organism>
<comment type="caution">
    <text evidence="2">The sequence shown here is derived from an EMBL/GenBank/DDBJ whole genome shotgun (WGS) entry which is preliminary data.</text>
</comment>
<dbReference type="InterPro" id="IPR027417">
    <property type="entry name" value="P-loop_NTPase"/>
</dbReference>
<dbReference type="InterPro" id="IPR000792">
    <property type="entry name" value="Tscrpt_reg_LuxR_C"/>
</dbReference>
<feature type="domain" description="HTH luxR-type" evidence="1">
    <location>
        <begin position="765"/>
        <end position="830"/>
    </location>
</feature>
<evidence type="ECO:0000313" key="2">
    <source>
        <dbReference type="EMBL" id="GAA3876408.1"/>
    </source>
</evidence>
<dbReference type="EMBL" id="BAABCN010000004">
    <property type="protein sequence ID" value="GAA3876408.1"/>
    <property type="molecule type" value="Genomic_DNA"/>
</dbReference>
<name>A0ABP7KG02_9MICO</name>
<dbReference type="InterPro" id="IPR036388">
    <property type="entry name" value="WH-like_DNA-bd_sf"/>
</dbReference>
<sequence>MTALTLVQALPGAGKTHLVGSWAKGLWNTGTIVEWIDARAEMNSPGVLLAHVYRALNRATDDDDAGLIVVIDNADCIDDPAAIDQLLTLLTRLPGLHLVVCSRFTHPIRAAAEQQRVDLHVLTGRDLALTADELSQFATSRGHVLSARQLGELHDLTGGWLQLTRLILDDTSAESEHFSLGSAERYLRTLVMPQVVNEAETDIAFRLAVPRMITEALVTMLLGTSAGQSETESAPAEWSSPDDVIDLFDALGLLKRVGADVGAGATWRIPTVIRTVLLDEFGIRSPLAAAETHRLLSTFYAATDPVDLGAALTHARAGEDWAFLNQVVYEQAFKLMLIDSNALIAAFSSLPDAVLLRYPSLNVAATMADTFASDPEHDNGRPLLRSYLSAAEGKLADLSAFDSMAELSAVAVAEVISRRSAGLLDSAMDLARGIDFEIARRRGGTDAGGSSEQVAWFRFQWAMTALLAGDIELCTQLSFDAFEVAREEGNDLVASNAAAQLALIHALGGEEAGALRWLRRHHGFETHGTVTDYLIGVPARVAQAYRALDELDSEAATAQLLAAGDAAQELEMWAFIAEADARHALLFAEPIAMLARLGHLTVVHARVLAGGGHAHRAVEKAQIDLLLAMGELNQASQRLTDAERGDQSRAAQQLGVQRARLQLIAGNYERAQKIASAGIWNAATTLRDQIDLLMIAAVAQLAVGEHPAAAKSFTRAHALATHARTLAPYALIPAEDREALLQLSNIELTADAQVRIAQMRPVYPRRAQLIVLTKREEAVLAELVKTDSFAAIAAALTVSMNTVKKQAASIYSKLGVHDRMAALSSAHQLGLLGATGSS</sequence>
<dbReference type="InterPro" id="IPR016032">
    <property type="entry name" value="Sig_transdc_resp-reg_C-effctor"/>
</dbReference>
<dbReference type="CDD" id="cd06170">
    <property type="entry name" value="LuxR_C_like"/>
    <property type="match status" value="1"/>
</dbReference>
<evidence type="ECO:0000259" key="1">
    <source>
        <dbReference type="PROSITE" id="PS50043"/>
    </source>
</evidence>
<dbReference type="Pfam" id="PF00196">
    <property type="entry name" value="GerE"/>
    <property type="match status" value="1"/>
</dbReference>
<dbReference type="Proteomes" id="UP001501803">
    <property type="component" value="Unassembled WGS sequence"/>
</dbReference>
<dbReference type="SMART" id="SM00421">
    <property type="entry name" value="HTH_LUXR"/>
    <property type="match status" value="1"/>
</dbReference>
<accession>A0ABP7KG02</accession>
<evidence type="ECO:0000313" key="3">
    <source>
        <dbReference type="Proteomes" id="UP001501803"/>
    </source>
</evidence>
<gene>
    <name evidence="2" type="ORF">GCM10022381_18720</name>
</gene>
<keyword evidence="3" id="KW-1185">Reference proteome</keyword>